<dbReference type="Gramene" id="Pp3c19_5680V3.3">
    <property type="protein sequence ID" value="Pp3c19_5680V3.3"/>
    <property type="gene ID" value="Pp3c19_5680"/>
</dbReference>
<dbReference type="PROSITE" id="PS51450">
    <property type="entry name" value="LRR"/>
    <property type="match status" value="1"/>
</dbReference>
<keyword evidence="2" id="KW-0732">Signal</keyword>
<dbReference type="STRING" id="3218.A0A2K1IXD7"/>
<dbReference type="PANTHER" id="PTHR48009:SF7">
    <property type="entry name" value="LEUCINE-RICH REPEAT (LRR) FAMILY PROTEIN"/>
    <property type="match status" value="1"/>
</dbReference>
<reference evidence="6" key="3">
    <citation type="submission" date="2020-12" db="UniProtKB">
        <authorList>
            <consortium name="EnsemblPlants"/>
        </authorList>
    </citation>
    <scope>IDENTIFICATION</scope>
</reference>
<dbReference type="AlphaFoldDB" id="A0A2K1IXD7"/>
<evidence type="ECO:0008006" key="8">
    <source>
        <dbReference type="Google" id="ProtNLM"/>
    </source>
</evidence>
<evidence type="ECO:0000256" key="4">
    <source>
        <dbReference type="ARBA" id="ARBA00023136"/>
    </source>
</evidence>
<evidence type="ECO:0000256" key="2">
    <source>
        <dbReference type="ARBA" id="ARBA00022729"/>
    </source>
</evidence>
<dbReference type="Gramene" id="Pp3c19_5680V3.4">
    <property type="protein sequence ID" value="Pp3c19_5680V3.4"/>
    <property type="gene ID" value="Pp3c19_5680"/>
</dbReference>
<keyword evidence="4" id="KW-0472">Membrane</keyword>
<dbReference type="EnsemblPlants" id="Pp3c19_5680V3.1">
    <property type="protein sequence ID" value="Pp3c19_5680V3.1"/>
    <property type="gene ID" value="Pp3c19_5680"/>
</dbReference>
<keyword evidence="3" id="KW-0677">Repeat</keyword>
<gene>
    <name evidence="6" type="primary">LOC112295782</name>
    <name evidence="5" type="ORF">PHYPA_023737</name>
</gene>
<dbReference type="PaxDb" id="3218-PP1S303_58V6.1"/>
<reference evidence="5 7" key="1">
    <citation type="journal article" date="2008" name="Science">
        <title>The Physcomitrella genome reveals evolutionary insights into the conquest of land by plants.</title>
        <authorList>
            <person name="Rensing S."/>
            <person name="Lang D."/>
            <person name="Zimmer A."/>
            <person name="Terry A."/>
            <person name="Salamov A."/>
            <person name="Shapiro H."/>
            <person name="Nishiyama T."/>
            <person name="Perroud P.-F."/>
            <person name="Lindquist E."/>
            <person name="Kamisugi Y."/>
            <person name="Tanahashi T."/>
            <person name="Sakakibara K."/>
            <person name="Fujita T."/>
            <person name="Oishi K."/>
            <person name="Shin-I T."/>
            <person name="Kuroki Y."/>
            <person name="Toyoda A."/>
            <person name="Suzuki Y."/>
            <person name="Hashimoto A."/>
            <person name="Yamaguchi K."/>
            <person name="Sugano A."/>
            <person name="Kohara Y."/>
            <person name="Fujiyama A."/>
            <person name="Anterola A."/>
            <person name="Aoki S."/>
            <person name="Ashton N."/>
            <person name="Barbazuk W.B."/>
            <person name="Barker E."/>
            <person name="Bennetzen J."/>
            <person name="Bezanilla M."/>
            <person name="Blankenship R."/>
            <person name="Cho S.H."/>
            <person name="Dutcher S."/>
            <person name="Estelle M."/>
            <person name="Fawcett J.A."/>
            <person name="Gundlach H."/>
            <person name="Hanada K."/>
            <person name="Heyl A."/>
            <person name="Hicks K.A."/>
            <person name="Hugh J."/>
            <person name="Lohr M."/>
            <person name="Mayer K."/>
            <person name="Melkozernov A."/>
            <person name="Murata T."/>
            <person name="Nelson D."/>
            <person name="Pils B."/>
            <person name="Prigge M."/>
            <person name="Reiss B."/>
            <person name="Renner T."/>
            <person name="Rombauts S."/>
            <person name="Rushton P."/>
            <person name="Sanderfoot A."/>
            <person name="Schween G."/>
            <person name="Shiu S.-H."/>
            <person name="Stueber K."/>
            <person name="Theodoulou F.L."/>
            <person name="Tu H."/>
            <person name="Van de Peer Y."/>
            <person name="Verrier P.J."/>
            <person name="Waters E."/>
            <person name="Wood A."/>
            <person name="Yang L."/>
            <person name="Cove D."/>
            <person name="Cuming A."/>
            <person name="Hasebe M."/>
            <person name="Lucas S."/>
            <person name="Mishler D.B."/>
            <person name="Reski R."/>
            <person name="Grigoriev I."/>
            <person name="Quatrano R.S."/>
            <person name="Boore J.L."/>
        </authorList>
    </citation>
    <scope>NUCLEOTIDE SEQUENCE [LARGE SCALE GENOMIC DNA]</scope>
    <source>
        <strain evidence="6 7">cv. Gransden 2004</strain>
    </source>
</reference>
<dbReference type="EnsemblPlants" id="Pp3c19_5680V3.4">
    <property type="protein sequence ID" value="Pp3c19_5680V3.4"/>
    <property type="gene ID" value="Pp3c19_5680"/>
</dbReference>
<dbReference type="KEGG" id="ppp:112295782"/>
<dbReference type="Gramene" id="Pp3c19_5680V3.1">
    <property type="protein sequence ID" value="Pp3c19_5680V3.1"/>
    <property type="gene ID" value="Pp3c19_5680"/>
</dbReference>
<dbReference type="PANTHER" id="PTHR48009">
    <property type="entry name" value="LEUCINE-RICH REPEAT (LRR) FAMILY PROTEIN"/>
    <property type="match status" value="1"/>
</dbReference>
<dbReference type="EnsemblPlants" id="Pp3c19_5680V3.3">
    <property type="protein sequence ID" value="Pp3c19_5680V3.3"/>
    <property type="gene ID" value="Pp3c19_5680"/>
</dbReference>
<dbReference type="InterPro" id="IPR001611">
    <property type="entry name" value="Leu-rich_rpt"/>
</dbReference>
<evidence type="ECO:0000256" key="1">
    <source>
        <dbReference type="ARBA" id="ARBA00004370"/>
    </source>
</evidence>
<reference evidence="5 7" key="2">
    <citation type="journal article" date="2018" name="Plant J.">
        <title>The Physcomitrella patens chromosome-scale assembly reveals moss genome structure and evolution.</title>
        <authorList>
            <person name="Lang D."/>
            <person name="Ullrich K.K."/>
            <person name="Murat F."/>
            <person name="Fuchs J."/>
            <person name="Jenkins J."/>
            <person name="Haas F.B."/>
            <person name="Piednoel M."/>
            <person name="Gundlach H."/>
            <person name="Van Bel M."/>
            <person name="Meyberg R."/>
            <person name="Vives C."/>
            <person name="Morata J."/>
            <person name="Symeonidi A."/>
            <person name="Hiss M."/>
            <person name="Muchero W."/>
            <person name="Kamisugi Y."/>
            <person name="Saleh O."/>
            <person name="Blanc G."/>
            <person name="Decker E.L."/>
            <person name="van Gessel N."/>
            <person name="Grimwood J."/>
            <person name="Hayes R.D."/>
            <person name="Graham S.W."/>
            <person name="Gunter L.E."/>
            <person name="McDaniel S.F."/>
            <person name="Hoernstein S.N.W."/>
            <person name="Larsson A."/>
            <person name="Li F.W."/>
            <person name="Perroud P.F."/>
            <person name="Phillips J."/>
            <person name="Ranjan P."/>
            <person name="Rokshar D.S."/>
            <person name="Rothfels C.J."/>
            <person name="Schneider L."/>
            <person name="Shu S."/>
            <person name="Stevenson D.W."/>
            <person name="Thummler F."/>
            <person name="Tillich M."/>
            <person name="Villarreal Aguilar J.C."/>
            <person name="Widiez T."/>
            <person name="Wong G.K."/>
            <person name="Wymore A."/>
            <person name="Zhang Y."/>
            <person name="Zimmer A.D."/>
            <person name="Quatrano R.S."/>
            <person name="Mayer K.F.X."/>
            <person name="Goodstein D."/>
            <person name="Casacuberta J.M."/>
            <person name="Vandepoele K."/>
            <person name="Reski R."/>
            <person name="Cuming A.C."/>
            <person name="Tuskan G.A."/>
            <person name="Maumus F."/>
            <person name="Salse J."/>
            <person name="Schmutz J."/>
            <person name="Rensing S.A."/>
        </authorList>
    </citation>
    <scope>NUCLEOTIDE SEQUENCE [LARGE SCALE GENOMIC DNA]</scope>
    <source>
        <strain evidence="6 7">cv. Gransden 2004</strain>
    </source>
</reference>
<protein>
    <recommendedName>
        <fullName evidence="8">Leucine-rich repeat-containing N-terminal plant-type domain-containing protein</fullName>
    </recommendedName>
</protein>
<dbReference type="GeneID" id="112295782"/>
<dbReference type="Proteomes" id="UP000006727">
    <property type="component" value="Chromosome 19"/>
</dbReference>
<dbReference type="FunFam" id="3.80.10.10:FF:000400">
    <property type="entry name" value="Nuclear pore complex protein NUP107"/>
    <property type="match status" value="1"/>
</dbReference>
<dbReference type="FunCoup" id="A0A2K1IXD7">
    <property type="interactions" value="102"/>
</dbReference>
<evidence type="ECO:0000256" key="3">
    <source>
        <dbReference type="ARBA" id="ARBA00022737"/>
    </source>
</evidence>
<sequence>MHAFVISKQFEDRRRVGKRLPVFETSFTMGSGSQQSGVKHSRGVRGLLLMVMVFVTITQSLMHVQAITHPGDIEVLKEVKMALNASSIMNASCMGSWDFAFDPCEARASAHFTCGIDCSLPVSGVSRIIGIRLETGAGYTGLLSPAVGNLTALQRLIVSGNNLHGPIPDTLGNCMELFQLDLSKNAFSGQLPASLGLLSTLSFFSVANNYLEGPIPDSFNQMKNLTYMYLDNNRLMGSIPSLAGMSTLSFLDASNNNLTGSLPSVPPQLSLLSLRKNQLTGPLPLSLKNLTFLQVLDVRENKLNGSVFSFLFSMPNLQQMNLSYNQFTDVEPYNMSTGEKSELLSMDLSFNEIGGTLPEFLAEMQKLMVLALRSNLFTGSIPYSYALKVADPPNGTVRLGQLYMDDNYLTGSIPSPLLNLTLPDFRANFVRNCLESCPDTLSFCQGATQKTPAECNVPIVLPG</sequence>
<dbReference type="OrthoDB" id="676979at2759"/>
<dbReference type="EMBL" id="ABEU02000019">
    <property type="protein sequence ID" value="PNR33921.1"/>
    <property type="molecule type" value="Genomic_DNA"/>
</dbReference>
<dbReference type="Gene3D" id="3.80.10.10">
    <property type="entry name" value="Ribonuclease Inhibitor"/>
    <property type="match status" value="3"/>
</dbReference>
<accession>A0A2K1IXD7</accession>
<dbReference type="Gramene" id="Pp3c19_5680V3.2">
    <property type="protein sequence ID" value="Pp3c19_5680V3.2"/>
    <property type="gene ID" value="Pp3c19_5680"/>
</dbReference>
<dbReference type="SUPFAM" id="SSF52058">
    <property type="entry name" value="L domain-like"/>
    <property type="match status" value="1"/>
</dbReference>
<name>A0A2K1IXD7_PHYPA</name>
<dbReference type="Pfam" id="PF00560">
    <property type="entry name" value="LRR_1"/>
    <property type="match status" value="4"/>
</dbReference>
<dbReference type="RefSeq" id="XP_024403495.1">
    <property type="nucleotide sequence ID" value="XM_024547727.2"/>
</dbReference>
<dbReference type="InterPro" id="IPR053213">
    <property type="entry name" value="RLP29"/>
</dbReference>
<evidence type="ECO:0000313" key="5">
    <source>
        <dbReference type="EMBL" id="PNR33921.1"/>
    </source>
</evidence>
<evidence type="ECO:0000313" key="6">
    <source>
        <dbReference type="EnsemblPlants" id="Pp3c19_5680V3.1"/>
    </source>
</evidence>
<evidence type="ECO:0000313" key="7">
    <source>
        <dbReference type="Proteomes" id="UP000006727"/>
    </source>
</evidence>
<dbReference type="GO" id="GO:0016020">
    <property type="term" value="C:membrane"/>
    <property type="evidence" value="ECO:0007669"/>
    <property type="project" value="UniProtKB-SubCell"/>
</dbReference>
<dbReference type="InterPro" id="IPR032675">
    <property type="entry name" value="LRR_dom_sf"/>
</dbReference>
<dbReference type="EnsemblPlants" id="Pp3c19_5680V3.2">
    <property type="protein sequence ID" value="Pp3c19_5680V3.2"/>
    <property type="gene ID" value="Pp3c19_5680"/>
</dbReference>
<organism evidence="5">
    <name type="scientific">Physcomitrium patens</name>
    <name type="common">Spreading-leaved earth moss</name>
    <name type="synonym">Physcomitrella patens</name>
    <dbReference type="NCBI Taxonomy" id="3218"/>
    <lineage>
        <taxon>Eukaryota</taxon>
        <taxon>Viridiplantae</taxon>
        <taxon>Streptophyta</taxon>
        <taxon>Embryophyta</taxon>
        <taxon>Bryophyta</taxon>
        <taxon>Bryophytina</taxon>
        <taxon>Bryopsida</taxon>
        <taxon>Funariidae</taxon>
        <taxon>Funariales</taxon>
        <taxon>Funariaceae</taxon>
        <taxon>Physcomitrium</taxon>
    </lineage>
</organism>
<comment type="subcellular location">
    <subcellularLocation>
        <location evidence="1">Membrane</location>
    </subcellularLocation>
</comment>
<keyword evidence="7" id="KW-1185">Reference proteome</keyword>
<proteinExistence type="predicted"/>